<feature type="domain" description="Recombinase" evidence="7">
    <location>
        <begin position="170"/>
        <end position="289"/>
    </location>
</feature>
<feature type="coiled-coil region" evidence="5">
    <location>
        <begin position="370"/>
        <end position="404"/>
    </location>
</feature>
<dbReference type="Pfam" id="PF13408">
    <property type="entry name" value="Zn_ribbon_recom"/>
    <property type="match status" value="1"/>
</dbReference>
<dbReference type="InterPro" id="IPR050639">
    <property type="entry name" value="SSR_resolvase"/>
</dbReference>
<dbReference type="PROSITE" id="PS51737">
    <property type="entry name" value="RECOMBINASE_DNA_BIND"/>
    <property type="match status" value="1"/>
</dbReference>
<dbReference type="InterPro" id="IPR011109">
    <property type="entry name" value="DNA_bind_recombinase_dom"/>
</dbReference>
<dbReference type="PROSITE" id="PS00397">
    <property type="entry name" value="RECOMBINASES_1"/>
    <property type="match status" value="1"/>
</dbReference>
<dbReference type="Gene3D" id="3.90.1750.20">
    <property type="entry name" value="Putative Large Serine Recombinase, Chain B, Domain 2"/>
    <property type="match status" value="1"/>
</dbReference>
<evidence type="ECO:0000256" key="5">
    <source>
        <dbReference type="SAM" id="Coils"/>
    </source>
</evidence>
<dbReference type="InterPro" id="IPR006119">
    <property type="entry name" value="Resolv_N"/>
</dbReference>
<dbReference type="Proteomes" id="UP000786693">
    <property type="component" value="Unassembled WGS sequence"/>
</dbReference>
<evidence type="ECO:0000259" key="6">
    <source>
        <dbReference type="PROSITE" id="PS51736"/>
    </source>
</evidence>
<keyword evidence="5" id="KW-0175">Coiled coil</keyword>
<dbReference type="SUPFAM" id="SSF53041">
    <property type="entry name" value="Resolvase-like"/>
    <property type="match status" value="1"/>
</dbReference>
<keyword evidence="1" id="KW-0229">DNA integration</keyword>
<dbReference type="Gene3D" id="3.40.50.1390">
    <property type="entry name" value="Resolvase, N-terminal catalytic domain"/>
    <property type="match status" value="1"/>
</dbReference>
<protein>
    <recommendedName>
        <fullName evidence="10">Site-specific DNA recombinase</fullName>
    </recommendedName>
</protein>
<feature type="domain" description="Resolvase/invertase-type recombinase catalytic" evidence="6">
    <location>
        <begin position="14"/>
        <end position="163"/>
    </location>
</feature>
<organism evidence="8 9">
    <name type="scientific">Jannaschia pagri</name>
    <dbReference type="NCBI Taxonomy" id="2829797"/>
    <lineage>
        <taxon>Bacteria</taxon>
        <taxon>Pseudomonadati</taxon>
        <taxon>Pseudomonadota</taxon>
        <taxon>Alphaproteobacteria</taxon>
        <taxon>Rhodobacterales</taxon>
        <taxon>Roseobacteraceae</taxon>
        <taxon>Jannaschia</taxon>
    </lineage>
</organism>
<evidence type="ECO:0000256" key="3">
    <source>
        <dbReference type="ARBA" id="ARBA00023172"/>
    </source>
</evidence>
<keyword evidence="9" id="KW-1185">Reference proteome</keyword>
<evidence type="ECO:0000256" key="1">
    <source>
        <dbReference type="ARBA" id="ARBA00022908"/>
    </source>
</evidence>
<accession>A0ABQ4NRG8</accession>
<evidence type="ECO:0000313" key="8">
    <source>
        <dbReference type="EMBL" id="GIT96946.1"/>
    </source>
</evidence>
<reference evidence="8 9" key="1">
    <citation type="submission" date="2021-05" db="EMBL/GenBank/DDBJ databases">
        <title>Bacteria Genome sequencing.</title>
        <authorList>
            <person name="Takabe Y."/>
            <person name="Nakajima Y."/>
            <person name="Suzuki S."/>
            <person name="Shiozaki T."/>
        </authorList>
    </citation>
    <scope>NUCLEOTIDE SEQUENCE [LARGE SCALE GENOMIC DNA]</scope>
    <source>
        <strain evidence="8 9">AI_62</strain>
    </source>
</reference>
<dbReference type="Pfam" id="PF07508">
    <property type="entry name" value="Recombinase"/>
    <property type="match status" value="1"/>
</dbReference>
<proteinExistence type="predicted"/>
<dbReference type="PANTHER" id="PTHR30461">
    <property type="entry name" value="DNA-INVERTASE FROM LAMBDOID PROPHAGE"/>
    <property type="match status" value="1"/>
</dbReference>
<dbReference type="EMBL" id="BPFH01000009">
    <property type="protein sequence ID" value="GIT96946.1"/>
    <property type="molecule type" value="Genomic_DNA"/>
</dbReference>
<dbReference type="PROSITE" id="PS51736">
    <property type="entry name" value="RECOMBINASES_3"/>
    <property type="match status" value="1"/>
</dbReference>
<gene>
    <name evidence="8" type="ORF">JANAI62_35690</name>
</gene>
<sequence>MQDHSLRIQTAQQRAVIYARVSSIAQETEGHGLKSQETRCREYALSKGYDVAAVFPDTISGGGDFMKRPGMVALLSFLDAQPDTSFVVIFDDLKRFARDTRFHLDLREAFRTRGATIECLNFKFEDTPEGEFIETIMAAQGALERKQNGRQVAQKMKARMQNGYWIHNPPVGYRYQTVRGHGKLLIPNPPLDEIIMEAFEGFACGRFHSQADVARFLQSHPEFPRNKHGVVTQKRAVDVLTQPIYTGHICSERYGLHWLKGHHQPLISVDTFEKVQQRRAEATYAPKRKNIGEDFALRGFVCCDGCGAPLRSSWPKGKYKRYAYYLCQTKGCDSYGKSIPRDKLEGEVGDLIKTLEPTKPLLALVTKMFSDAWDARIAQAQDKIKAAKRQIADADKQIESLLDRIVGTTNARVISAYEKKISELERAKAGFAEIAANHRPNQGRFEELLELSLRFISSPWKLWETGDINLRRTVIKLTFSGRLNYCRIKGTRTPNLSLPFKALGVFSGIEMKDGAAGEN</sequence>
<dbReference type="PANTHER" id="PTHR30461:SF23">
    <property type="entry name" value="DNA RECOMBINASE-RELATED"/>
    <property type="match status" value="1"/>
</dbReference>
<dbReference type="InterPro" id="IPR036162">
    <property type="entry name" value="Resolvase-like_N_sf"/>
</dbReference>
<keyword evidence="3" id="KW-0233">DNA recombination</keyword>
<evidence type="ECO:0000256" key="2">
    <source>
        <dbReference type="ARBA" id="ARBA00023125"/>
    </source>
</evidence>
<feature type="active site" description="O-(5'-phospho-DNA)-serine intermediate" evidence="4">
    <location>
        <position position="22"/>
    </location>
</feature>
<dbReference type="InterPro" id="IPR006118">
    <property type="entry name" value="Recombinase_CS"/>
</dbReference>
<keyword evidence="2" id="KW-0238">DNA-binding</keyword>
<evidence type="ECO:0008006" key="10">
    <source>
        <dbReference type="Google" id="ProtNLM"/>
    </source>
</evidence>
<evidence type="ECO:0000259" key="7">
    <source>
        <dbReference type="PROSITE" id="PS51737"/>
    </source>
</evidence>
<dbReference type="RefSeq" id="WP_220750438.1">
    <property type="nucleotide sequence ID" value="NZ_BPFH01000009.1"/>
</dbReference>
<dbReference type="InterPro" id="IPR038109">
    <property type="entry name" value="DNA_bind_recomb_sf"/>
</dbReference>
<dbReference type="InterPro" id="IPR025827">
    <property type="entry name" value="Zn_ribbon_recom_dom"/>
</dbReference>
<dbReference type="CDD" id="cd00338">
    <property type="entry name" value="Ser_Recombinase"/>
    <property type="match status" value="1"/>
</dbReference>
<name>A0ABQ4NRG8_9RHOB</name>
<dbReference type="Pfam" id="PF00239">
    <property type="entry name" value="Resolvase"/>
    <property type="match status" value="1"/>
</dbReference>
<evidence type="ECO:0000313" key="9">
    <source>
        <dbReference type="Proteomes" id="UP000786693"/>
    </source>
</evidence>
<evidence type="ECO:0000256" key="4">
    <source>
        <dbReference type="PROSITE-ProRule" id="PRU10137"/>
    </source>
</evidence>
<comment type="caution">
    <text evidence="8">The sequence shown here is derived from an EMBL/GenBank/DDBJ whole genome shotgun (WGS) entry which is preliminary data.</text>
</comment>
<dbReference type="SMART" id="SM00857">
    <property type="entry name" value="Resolvase"/>
    <property type="match status" value="1"/>
</dbReference>